<dbReference type="Proteomes" id="UP000004344">
    <property type="component" value="Unassembled WGS sequence"/>
</dbReference>
<organism evidence="1 2">
    <name type="scientific">Fischerella thermalis JSC-11</name>
    <dbReference type="NCBI Taxonomy" id="741277"/>
    <lineage>
        <taxon>Bacteria</taxon>
        <taxon>Bacillati</taxon>
        <taxon>Cyanobacteriota</taxon>
        <taxon>Cyanophyceae</taxon>
        <taxon>Nostocales</taxon>
        <taxon>Hapalosiphonaceae</taxon>
        <taxon>Fischerella</taxon>
    </lineage>
</organism>
<keyword evidence="1" id="KW-0418">Kinase</keyword>
<keyword evidence="1" id="KW-0723">Serine/threonine-protein kinase</keyword>
<sequence>MPYCINPRCPNPLDPENVNNSTCRNCGSEILLQGRYTVVEKLGKGGFGNTFEVDDRGTRTRTHFCFSTHR</sequence>
<gene>
    <name evidence="1" type="ORF">FJSC11DRAFT_3230</name>
</gene>
<protein>
    <submittedName>
        <fullName evidence="1">Serine/threonine protein kinase</fullName>
    </submittedName>
</protein>
<proteinExistence type="predicted"/>
<reference evidence="1 2" key="1">
    <citation type="submission" date="2011-09" db="EMBL/GenBank/DDBJ databases">
        <title>The draft genome of Fischerella sp. JSC-11.</title>
        <authorList>
            <consortium name="US DOE Joint Genome Institute (JGI-PGF)"/>
            <person name="Lucas S."/>
            <person name="Han J."/>
            <person name="Lapidus A."/>
            <person name="Cheng J.-F."/>
            <person name="Goodwin L."/>
            <person name="Pitluck S."/>
            <person name="Peters L."/>
            <person name="Land M.L."/>
            <person name="Hauser L."/>
            <person name="Sarkisova S."/>
            <person name="Bryant D.A."/>
            <person name="Brown I."/>
            <person name="Woyke T.J."/>
        </authorList>
    </citation>
    <scope>NUCLEOTIDE SEQUENCE [LARGE SCALE GENOMIC DNA]</scope>
    <source>
        <strain evidence="1 2">JSC-11</strain>
    </source>
</reference>
<dbReference type="NCBIfam" id="NF045510">
    <property type="entry name" value="4Cys_prefix_kin"/>
    <property type="match status" value="1"/>
</dbReference>
<name>G6FWI1_9CYAN</name>
<keyword evidence="2" id="KW-1185">Reference proteome</keyword>
<dbReference type="Gene3D" id="3.30.200.20">
    <property type="entry name" value="Phosphorylase Kinase, domain 1"/>
    <property type="match status" value="1"/>
</dbReference>
<comment type="caution">
    <text evidence="1">The sequence shown here is derived from an EMBL/GenBank/DDBJ whole genome shotgun (WGS) entry which is preliminary data.</text>
</comment>
<accession>G6FWI1</accession>
<dbReference type="AlphaFoldDB" id="G6FWI1"/>
<dbReference type="EMBL" id="AGIZ01000010">
    <property type="protein sequence ID" value="EHC10996.1"/>
    <property type="molecule type" value="Genomic_DNA"/>
</dbReference>
<keyword evidence="1" id="KW-0808">Transferase</keyword>
<dbReference type="GeneID" id="43840885"/>
<evidence type="ECO:0000313" key="2">
    <source>
        <dbReference type="Proteomes" id="UP000004344"/>
    </source>
</evidence>
<evidence type="ECO:0000313" key="1">
    <source>
        <dbReference type="EMBL" id="EHC10996.1"/>
    </source>
</evidence>
<dbReference type="GO" id="GO:0004674">
    <property type="term" value="F:protein serine/threonine kinase activity"/>
    <property type="evidence" value="ECO:0007669"/>
    <property type="project" value="UniProtKB-KW"/>
</dbReference>
<dbReference type="RefSeq" id="WP_009458217.1">
    <property type="nucleotide sequence ID" value="NZ_AGIZ01000010.1"/>
</dbReference>